<evidence type="ECO:0000313" key="3">
    <source>
        <dbReference type="Proteomes" id="UP000054805"/>
    </source>
</evidence>
<evidence type="ECO:0000313" key="1">
    <source>
        <dbReference type="EMBL" id="KRY96246.1"/>
    </source>
</evidence>
<evidence type="ECO:0000313" key="4">
    <source>
        <dbReference type="Proteomes" id="UP000054826"/>
    </source>
</evidence>
<dbReference type="EMBL" id="JYDS01002025">
    <property type="protein sequence ID" value="KRY97981.1"/>
    <property type="molecule type" value="Genomic_DNA"/>
</dbReference>
<dbReference type="Proteomes" id="UP000054805">
    <property type="component" value="Unassembled WGS sequence"/>
</dbReference>
<sequence>MICEIEKFFHLYIVEELPLKCAFNTVYQGKSNNDMNYKC</sequence>
<dbReference type="AlphaFoldDB" id="A0A0V1GDE2"/>
<comment type="caution">
    <text evidence="1">The sequence shown here is derived from an EMBL/GenBank/DDBJ whole genome shotgun (WGS) entry which is preliminary data.</text>
</comment>
<proteinExistence type="predicted"/>
<protein>
    <submittedName>
        <fullName evidence="1">Uncharacterized protein</fullName>
    </submittedName>
</protein>
<organism evidence="1 4">
    <name type="scientific">Trichinella pseudospiralis</name>
    <name type="common">Parasitic roundworm</name>
    <dbReference type="NCBI Taxonomy" id="6337"/>
    <lineage>
        <taxon>Eukaryota</taxon>
        <taxon>Metazoa</taxon>
        <taxon>Ecdysozoa</taxon>
        <taxon>Nematoda</taxon>
        <taxon>Enoplea</taxon>
        <taxon>Dorylaimia</taxon>
        <taxon>Trichinellida</taxon>
        <taxon>Trichinellidae</taxon>
        <taxon>Trichinella</taxon>
    </lineage>
</organism>
<dbReference type="Proteomes" id="UP000054826">
    <property type="component" value="Unassembled WGS sequence"/>
</dbReference>
<accession>A0A0V1GDE2</accession>
<dbReference type="EMBL" id="JYDV01003625">
    <property type="protein sequence ID" value="KRY96246.1"/>
    <property type="molecule type" value="Genomic_DNA"/>
</dbReference>
<keyword evidence="3" id="KW-1185">Reference proteome</keyword>
<gene>
    <name evidence="2" type="ORF">T4B_9116</name>
    <name evidence="1" type="ORF">T4C_7182</name>
</gene>
<evidence type="ECO:0000313" key="2">
    <source>
        <dbReference type="EMBL" id="KRY97981.1"/>
    </source>
</evidence>
<reference evidence="3 4" key="1">
    <citation type="submission" date="2015-01" db="EMBL/GenBank/DDBJ databases">
        <title>Evolution of Trichinella species and genotypes.</title>
        <authorList>
            <person name="Korhonen P.K."/>
            <person name="Edoardo P."/>
            <person name="Giuseppe L.R."/>
            <person name="Gasser R.B."/>
        </authorList>
    </citation>
    <scope>NUCLEOTIDE SEQUENCE [LARGE SCALE GENOMIC DNA]</scope>
    <source>
        <strain evidence="1">ISS176</strain>
        <strain evidence="2">ISS588</strain>
    </source>
</reference>
<name>A0A0V1GDE2_TRIPS</name>